<name>A0A1H8VW46_9ACTN</name>
<protein>
    <submittedName>
        <fullName evidence="4">Enoyl-CoA hydratase</fullName>
    </submittedName>
</protein>
<dbReference type="PANTHER" id="PTHR11941:SF169">
    <property type="entry name" value="(7AS)-7A-METHYL-1,5-DIOXO-2,3,5,6,7,7A-HEXAHYDRO-1H-INDENE-CARBOXYL-COA HYDROLASE"/>
    <property type="match status" value="1"/>
</dbReference>
<dbReference type="EMBL" id="FOEE01000014">
    <property type="protein sequence ID" value="SEP19457.1"/>
    <property type="molecule type" value="Genomic_DNA"/>
</dbReference>
<evidence type="ECO:0000313" key="5">
    <source>
        <dbReference type="Proteomes" id="UP000198960"/>
    </source>
</evidence>
<dbReference type="GO" id="GO:0016829">
    <property type="term" value="F:lyase activity"/>
    <property type="evidence" value="ECO:0007669"/>
    <property type="project" value="UniProtKB-KW"/>
</dbReference>
<organism evidence="4 5">
    <name type="scientific">Trujillonella endophytica</name>
    <dbReference type="NCBI Taxonomy" id="673521"/>
    <lineage>
        <taxon>Bacteria</taxon>
        <taxon>Bacillati</taxon>
        <taxon>Actinomycetota</taxon>
        <taxon>Actinomycetes</taxon>
        <taxon>Geodermatophilales</taxon>
        <taxon>Geodermatophilaceae</taxon>
        <taxon>Trujillonella</taxon>
    </lineage>
</organism>
<dbReference type="InterPro" id="IPR029045">
    <property type="entry name" value="ClpP/crotonase-like_dom_sf"/>
</dbReference>
<dbReference type="CDD" id="cd06558">
    <property type="entry name" value="crotonase-like"/>
    <property type="match status" value="1"/>
</dbReference>
<comment type="similarity">
    <text evidence="1">Belongs to the enoyl-CoA hydratase/isomerase family.</text>
</comment>
<evidence type="ECO:0000256" key="1">
    <source>
        <dbReference type="ARBA" id="ARBA00005254"/>
    </source>
</evidence>
<dbReference type="Proteomes" id="UP000198960">
    <property type="component" value="Unassembled WGS sequence"/>
</dbReference>
<evidence type="ECO:0000256" key="3">
    <source>
        <dbReference type="ARBA" id="ARBA00023239"/>
    </source>
</evidence>
<dbReference type="GO" id="GO:0006635">
    <property type="term" value="P:fatty acid beta-oxidation"/>
    <property type="evidence" value="ECO:0007669"/>
    <property type="project" value="TreeGrafter"/>
</dbReference>
<dbReference type="SUPFAM" id="SSF52096">
    <property type="entry name" value="ClpP/crotonase"/>
    <property type="match status" value="1"/>
</dbReference>
<dbReference type="Pfam" id="PF00378">
    <property type="entry name" value="ECH_1"/>
    <property type="match status" value="1"/>
</dbReference>
<dbReference type="InterPro" id="IPR001753">
    <property type="entry name" value="Enoyl-CoA_hydra/iso"/>
</dbReference>
<proteinExistence type="inferred from homology"/>
<accession>A0A1H8VW46</accession>
<evidence type="ECO:0000313" key="4">
    <source>
        <dbReference type="EMBL" id="SEP19457.1"/>
    </source>
</evidence>
<dbReference type="STRING" id="673521.SAMN05660991_03818"/>
<reference evidence="5" key="1">
    <citation type="submission" date="2016-10" db="EMBL/GenBank/DDBJ databases">
        <authorList>
            <person name="Varghese N."/>
            <person name="Submissions S."/>
        </authorList>
    </citation>
    <scope>NUCLEOTIDE SEQUENCE [LARGE SCALE GENOMIC DNA]</scope>
    <source>
        <strain evidence="5">DSM 45413</strain>
    </source>
</reference>
<dbReference type="RefSeq" id="WP_170861178.1">
    <property type="nucleotide sequence ID" value="NZ_FOEE01000014.1"/>
</dbReference>
<keyword evidence="2" id="KW-0443">Lipid metabolism</keyword>
<keyword evidence="3" id="KW-0456">Lyase</keyword>
<dbReference type="PANTHER" id="PTHR11941">
    <property type="entry name" value="ENOYL-COA HYDRATASE-RELATED"/>
    <property type="match status" value="1"/>
</dbReference>
<sequence>MIELSRPLPGVVQVTLRRPERRNALSLAGFRELAAAWGEVAGSGARACVLTGGADFSSGADLAGFAEDLVAAAGQGPGGGREVWATVNAAVLRDTDLEIPVIAAVEGVCMGAGMELVGATDVRIAGESAVFALPEVRHGFLASGGSVARLPRQIGYAAAMQVLLTGARFGAADMLARGFVSEVVPDGTALARALEVAAQIAANDPRAVAAVKRVVAQTLRGTLADALAAETREFRALVERP</sequence>
<evidence type="ECO:0000256" key="2">
    <source>
        <dbReference type="ARBA" id="ARBA00023098"/>
    </source>
</evidence>
<keyword evidence="5" id="KW-1185">Reference proteome</keyword>
<dbReference type="AlphaFoldDB" id="A0A1H8VW46"/>
<dbReference type="Gene3D" id="3.90.226.10">
    <property type="entry name" value="2-enoyl-CoA Hydratase, Chain A, domain 1"/>
    <property type="match status" value="1"/>
</dbReference>
<gene>
    <name evidence="4" type="ORF">SAMN05660991_03818</name>
</gene>